<evidence type="ECO:0000313" key="3">
    <source>
        <dbReference type="Proteomes" id="UP000499080"/>
    </source>
</evidence>
<dbReference type="AlphaFoldDB" id="A0A4Y2RH79"/>
<accession>A0A4Y2RH79</accession>
<reference evidence="2 3" key="1">
    <citation type="journal article" date="2019" name="Sci. Rep.">
        <title>Orb-weaving spider Araneus ventricosus genome elucidates the spidroin gene catalogue.</title>
        <authorList>
            <person name="Kono N."/>
            <person name="Nakamura H."/>
            <person name="Ohtoshi R."/>
            <person name="Moran D.A.P."/>
            <person name="Shinohara A."/>
            <person name="Yoshida Y."/>
            <person name="Fujiwara M."/>
            <person name="Mori M."/>
            <person name="Tomita M."/>
            <person name="Arakawa K."/>
        </authorList>
    </citation>
    <scope>NUCLEOTIDE SEQUENCE [LARGE SCALE GENOMIC DNA]</scope>
</reference>
<dbReference type="EMBL" id="BGPR01017117">
    <property type="protein sequence ID" value="GBN75152.1"/>
    <property type="molecule type" value="Genomic_DNA"/>
</dbReference>
<proteinExistence type="predicted"/>
<name>A0A4Y2RH79_ARAVE</name>
<comment type="caution">
    <text evidence="2">The sequence shown here is derived from an EMBL/GenBank/DDBJ whole genome shotgun (WGS) entry which is preliminary data.</text>
</comment>
<evidence type="ECO:0000313" key="2">
    <source>
        <dbReference type="EMBL" id="GBN75152.1"/>
    </source>
</evidence>
<evidence type="ECO:0000256" key="1">
    <source>
        <dbReference type="SAM" id="MobiDB-lite"/>
    </source>
</evidence>
<protein>
    <submittedName>
        <fullName evidence="2">Uncharacterized protein</fullName>
    </submittedName>
</protein>
<organism evidence="2 3">
    <name type="scientific">Araneus ventricosus</name>
    <name type="common">Orbweaver spider</name>
    <name type="synonym">Epeira ventricosa</name>
    <dbReference type="NCBI Taxonomy" id="182803"/>
    <lineage>
        <taxon>Eukaryota</taxon>
        <taxon>Metazoa</taxon>
        <taxon>Ecdysozoa</taxon>
        <taxon>Arthropoda</taxon>
        <taxon>Chelicerata</taxon>
        <taxon>Arachnida</taxon>
        <taxon>Araneae</taxon>
        <taxon>Araneomorphae</taxon>
        <taxon>Entelegynae</taxon>
        <taxon>Araneoidea</taxon>
        <taxon>Araneidae</taxon>
        <taxon>Araneus</taxon>
    </lineage>
</organism>
<gene>
    <name evidence="2" type="ORF">AVEN_260359_1</name>
</gene>
<feature type="region of interest" description="Disordered" evidence="1">
    <location>
        <begin position="19"/>
        <end position="41"/>
    </location>
</feature>
<sequence>MSAVNMRHLKPRYWKLSRAISRSGSQKDTQSRQETRGDGYNCPELTKKATWGRFRKVGPVLLYHAESQQNC</sequence>
<dbReference type="Proteomes" id="UP000499080">
    <property type="component" value="Unassembled WGS sequence"/>
</dbReference>
<keyword evidence="3" id="KW-1185">Reference proteome</keyword>